<dbReference type="PROSITE" id="PS50928">
    <property type="entry name" value="ABC_TM1"/>
    <property type="match status" value="1"/>
</dbReference>
<evidence type="ECO:0000256" key="1">
    <source>
        <dbReference type="ARBA" id="ARBA00004651"/>
    </source>
</evidence>
<dbReference type="PANTHER" id="PTHR30193">
    <property type="entry name" value="ABC TRANSPORTER PERMEASE PROTEIN"/>
    <property type="match status" value="1"/>
</dbReference>
<dbReference type="AlphaFoldDB" id="A0A1Q2CMR5"/>
<name>A0A1Q2CMR5_9ACTN</name>
<feature type="transmembrane region" description="Helical" evidence="7">
    <location>
        <begin position="209"/>
        <end position="228"/>
    </location>
</feature>
<dbReference type="SUPFAM" id="SSF161098">
    <property type="entry name" value="MetI-like"/>
    <property type="match status" value="1"/>
</dbReference>
<dbReference type="InterPro" id="IPR035906">
    <property type="entry name" value="MetI-like_sf"/>
</dbReference>
<dbReference type="Gene3D" id="1.10.3720.10">
    <property type="entry name" value="MetI-like"/>
    <property type="match status" value="1"/>
</dbReference>
<dbReference type="STRING" id="1332264.BW730_07600"/>
<keyword evidence="6 7" id="KW-0472">Membrane</keyword>
<keyword evidence="4 7" id="KW-0812">Transmembrane</keyword>
<dbReference type="PANTHER" id="PTHR30193:SF37">
    <property type="entry name" value="INNER MEMBRANE ABC TRANSPORTER PERMEASE PROTEIN YCJO"/>
    <property type="match status" value="1"/>
</dbReference>
<feature type="transmembrane region" description="Helical" evidence="7">
    <location>
        <begin position="106"/>
        <end position="127"/>
    </location>
</feature>
<proteinExistence type="inferred from homology"/>
<feature type="transmembrane region" description="Helical" evidence="7">
    <location>
        <begin position="72"/>
        <end position="94"/>
    </location>
</feature>
<dbReference type="RefSeq" id="WP_077685714.1">
    <property type="nucleotide sequence ID" value="NZ_CP019606.1"/>
</dbReference>
<evidence type="ECO:0000313" key="9">
    <source>
        <dbReference type="EMBL" id="AQP47386.1"/>
    </source>
</evidence>
<comment type="subcellular location">
    <subcellularLocation>
        <location evidence="1 7">Cell membrane</location>
        <topology evidence="1 7">Multi-pass membrane protein</topology>
    </subcellularLocation>
</comment>
<feature type="transmembrane region" description="Helical" evidence="7">
    <location>
        <begin position="164"/>
        <end position="182"/>
    </location>
</feature>
<dbReference type="GO" id="GO:0005886">
    <property type="term" value="C:plasma membrane"/>
    <property type="evidence" value="ECO:0007669"/>
    <property type="project" value="UniProtKB-SubCell"/>
</dbReference>
<evidence type="ECO:0000256" key="2">
    <source>
        <dbReference type="ARBA" id="ARBA00022448"/>
    </source>
</evidence>
<dbReference type="CDD" id="cd06261">
    <property type="entry name" value="TM_PBP2"/>
    <property type="match status" value="1"/>
</dbReference>
<gene>
    <name evidence="9" type="ORF">BW730_07600</name>
</gene>
<dbReference type="Pfam" id="PF00528">
    <property type="entry name" value="BPD_transp_1"/>
    <property type="match status" value="1"/>
</dbReference>
<evidence type="ECO:0000259" key="8">
    <source>
        <dbReference type="PROSITE" id="PS50928"/>
    </source>
</evidence>
<organism evidence="9 10">
    <name type="scientific">Tessaracoccus aquimaris</name>
    <dbReference type="NCBI Taxonomy" id="1332264"/>
    <lineage>
        <taxon>Bacteria</taxon>
        <taxon>Bacillati</taxon>
        <taxon>Actinomycetota</taxon>
        <taxon>Actinomycetes</taxon>
        <taxon>Propionibacteriales</taxon>
        <taxon>Propionibacteriaceae</taxon>
        <taxon>Tessaracoccus</taxon>
    </lineage>
</organism>
<protein>
    <submittedName>
        <fullName evidence="9">Sugar ABC transporter permease</fullName>
    </submittedName>
</protein>
<keyword evidence="5 7" id="KW-1133">Transmembrane helix</keyword>
<feature type="transmembrane region" description="Helical" evidence="7">
    <location>
        <begin position="12"/>
        <end position="35"/>
    </location>
</feature>
<sequence length="289" mass="32690">MLSFARRHGAGYLFIVPFFALFLVFQLFPILWTFYISTQEWSGLGEPESVGLKNFRLLLTDPQFWDATANTLIYWVCGLVFILPLAMGISLLLNKRDLHGLRTFKTLTFLPYVCATVAIGLIFNIMFDTQQGLVNEVLGLVGLDQVGWLTTTTWSKVPVIVLNVWRHTPWFALILLGGLLNIPRDYYEAAKVDGAGAARTFWHITLPSLRPVLMFCMIMITVESWNIFAEPFIMRGPGTSNVSLFQYMYESSFRLFKYGYGAAIGVALTLILALVSIIQLFLMRKDADA</sequence>
<dbReference type="KEGG" id="tes:BW730_07600"/>
<dbReference type="GO" id="GO:0055085">
    <property type="term" value="P:transmembrane transport"/>
    <property type="evidence" value="ECO:0007669"/>
    <property type="project" value="InterPro"/>
</dbReference>
<evidence type="ECO:0000256" key="4">
    <source>
        <dbReference type="ARBA" id="ARBA00022692"/>
    </source>
</evidence>
<reference evidence="10" key="1">
    <citation type="submission" date="2017-02" db="EMBL/GenBank/DDBJ databases">
        <title>Tessaracoccus aquaemaris sp. nov., isolated from the intestine of a Korean rockfish, Sebastes schlegelii, in a marine aquaculture pond.</title>
        <authorList>
            <person name="Tak E.J."/>
            <person name="Bae J.-W."/>
        </authorList>
    </citation>
    <scope>NUCLEOTIDE SEQUENCE [LARGE SCALE GENOMIC DNA]</scope>
    <source>
        <strain evidence="10">NSG39</strain>
    </source>
</reference>
<evidence type="ECO:0000256" key="6">
    <source>
        <dbReference type="ARBA" id="ARBA00023136"/>
    </source>
</evidence>
<evidence type="ECO:0000256" key="3">
    <source>
        <dbReference type="ARBA" id="ARBA00022475"/>
    </source>
</evidence>
<evidence type="ECO:0000256" key="7">
    <source>
        <dbReference type="RuleBase" id="RU363032"/>
    </source>
</evidence>
<evidence type="ECO:0000313" key="10">
    <source>
        <dbReference type="Proteomes" id="UP000188145"/>
    </source>
</evidence>
<accession>A0A1Q2CMR5</accession>
<keyword evidence="10" id="KW-1185">Reference proteome</keyword>
<keyword evidence="3" id="KW-1003">Cell membrane</keyword>
<dbReference type="InterPro" id="IPR000515">
    <property type="entry name" value="MetI-like"/>
</dbReference>
<dbReference type="EMBL" id="CP019606">
    <property type="protein sequence ID" value="AQP47386.1"/>
    <property type="molecule type" value="Genomic_DNA"/>
</dbReference>
<evidence type="ECO:0000256" key="5">
    <source>
        <dbReference type="ARBA" id="ARBA00022989"/>
    </source>
</evidence>
<keyword evidence="2 7" id="KW-0813">Transport</keyword>
<feature type="transmembrane region" description="Helical" evidence="7">
    <location>
        <begin position="258"/>
        <end position="282"/>
    </location>
</feature>
<feature type="domain" description="ABC transmembrane type-1" evidence="8">
    <location>
        <begin position="68"/>
        <end position="279"/>
    </location>
</feature>
<comment type="similarity">
    <text evidence="7">Belongs to the binding-protein-dependent transport system permease family.</text>
</comment>
<dbReference type="OrthoDB" id="9804439at2"/>
<dbReference type="Proteomes" id="UP000188145">
    <property type="component" value="Chromosome"/>
</dbReference>
<dbReference type="InterPro" id="IPR051393">
    <property type="entry name" value="ABC_transporter_permease"/>
</dbReference>